<dbReference type="FunCoup" id="A0A3G9JMA3">
    <property type="interactions" value="14"/>
</dbReference>
<dbReference type="EMBL" id="AP019309">
    <property type="protein sequence ID" value="BBH26143.1"/>
    <property type="molecule type" value="Genomic_DNA"/>
</dbReference>
<evidence type="ECO:0000259" key="1">
    <source>
        <dbReference type="PROSITE" id="PS51480"/>
    </source>
</evidence>
<dbReference type="GO" id="GO:0004371">
    <property type="term" value="F:glycerone kinase activity"/>
    <property type="evidence" value="ECO:0007669"/>
    <property type="project" value="InterPro"/>
</dbReference>
<dbReference type="PANTHER" id="PTHR33434:SF4">
    <property type="entry name" value="PHOSPHATASE PROTEIN"/>
    <property type="match status" value="1"/>
</dbReference>
<dbReference type="InterPro" id="IPR048394">
    <property type="entry name" value="FakA-like_M"/>
</dbReference>
<dbReference type="Proteomes" id="UP000268059">
    <property type="component" value="Chromosome"/>
</dbReference>
<sequence>MKFIDGKMFRAMIVTGATLLHNNHPEVDALNVFPVPDGDTGTNMSLTFTSGANEVERLESDAVGDIAKTLSKGLLMGARGNSGVILSQIFRGVAKSLKGKETASSSDLAAAFLQGSKVAYRAVMKPTEGTILTVIRESSEAASAYVTEDMEIEDYFSYFVKAASESLDRTPELLPVLKEVGVVDSGGAGLVLVLTGFMSAIVGEKIERVNVNAEKAKEEAAEKAAGTVEKKDYGYRIEFMLKVEEGKEKAFNVENFQNELTRIPGERITIVQDEDIVRCKLYSKKPGHALNIAQRFGEFLSVEIENPQVKDEDVKKVDLEEKAPPKDVGVIAVAAGDGIKDQFLSLHCDYVVAGGQTMNPATEDLVAAIRKINAKHVIVLPNNGNIVMTAQTAASVLEGEIDVIVIPTKSIPQGLSACIMFNPEASLEENVGEMTEAMQNVKTGQVTFAVRDTNIDGIEVHANEYMALVNKEIKACVPGKMDALKKSLEGLVDDDSEIITLICGQDVTKEEKEEAQTYIAEHFADCECEVIDGKQPVYSFIIGVE</sequence>
<dbReference type="PANTHER" id="PTHR33434">
    <property type="entry name" value="DEGV DOMAIN-CONTAINING PROTEIN DR_1986-RELATED"/>
    <property type="match status" value="1"/>
</dbReference>
<keyword evidence="3" id="KW-1185">Reference proteome</keyword>
<dbReference type="SMART" id="SM01120">
    <property type="entry name" value="Dak2"/>
    <property type="match status" value="1"/>
</dbReference>
<dbReference type="Pfam" id="PF13684">
    <property type="entry name" value="FakA-like_C"/>
    <property type="match status" value="1"/>
</dbReference>
<dbReference type="Gene3D" id="1.25.40.340">
    <property type="match status" value="1"/>
</dbReference>
<keyword evidence="2" id="KW-0808">Transferase</keyword>
<feature type="domain" description="DhaL" evidence="1">
    <location>
        <begin position="7"/>
        <end position="199"/>
    </location>
</feature>
<dbReference type="SUPFAM" id="SSF101473">
    <property type="entry name" value="DhaL-like"/>
    <property type="match status" value="1"/>
</dbReference>
<dbReference type="InParanoid" id="A0A3G9JMA3"/>
<dbReference type="NCBIfam" id="TIGR03599">
    <property type="entry name" value="YloV"/>
    <property type="match status" value="1"/>
</dbReference>
<evidence type="ECO:0000313" key="2">
    <source>
        <dbReference type="EMBL" id="BBH26143.1"/>
    </source>
</evidence>
<dbReference type="AlphaFoldDB" id="A0A3G9JMA3"/>
<dbReference type="Pfam" id="PF02734">
    <property type="entry name" value="Dak2"/>
    <property type="match status" value="1"/>
</dbReference>
<dbReference type="RefSeq" id="WP_125119048.1">
    <property type="nucleotide sequence ID" value="NZ_AP019309.1"/>
</dbReference>
<evidence type="ECO:0000313" key="3">
    <source>
        <dbReference type="Proteomes" id="UP000268059"/>
    </source>
</evidence>
<keyword evidence="2" id="KW-0418">Kinase</keyword>
<dbReference type="InterPro" id="IPR019986">
    <property type="entry name" value="YloV-like"/>
</dbReference>
<name>A0A3G9JMA3_9FIRM</name>
<dbReference type="InterPro" id="IPR033470">
    <property type="entry name" value="FakA-like_C"/>
</dbReference>
<dbReference type="KEGG" id="ebm:SG0102_10770"/>
<dbReference type="GO" id="GO:0006071">
    <property type="term" value="P:glycerol metabolic process"/>
    <property type="evidence" value="ECO:0007669"/>
    <property type="project" value="InterPro"/>
</dbReference>
<gene>
    <name evidence="2" type="ORF">SG0102_10770</name>
</gene>
<dbReference type="OrthoDB" id="9760324at2"/>
<dbReference type="InterPro" id="IPR004007">
    <property type="entry name" value="DhaL_dom"/>
</dbReference>
<reference evidence="2 3" key="1">
    <citation type="submission" date="2018-11" db="EMBL/GenBank/DDBJ databases">
        <title>Novel Erysipelotrichaceae bacterium isolated from small intestine of a swine.</title>
        <authorList>
            <person name="Kim J.S."/>
            <person name="Choe H."/>
            <person name="Lee Y.R."/>
            <person name="Kim K.M."/>
            <person name="Park D.S."/>
        </authorList>
    </citation>
    <scope>NUCLEOTIDE SEQUENCE [LARGE SCALE GENOMIC DNA]</scope>
    <source>
        <strain evidence="2 3">SG0102</strain>
    </source>
</reference>
<dbReference type="InterPro" id="IPR036117">
    <property type="entry name" value="DhaL_dom_sf"/>
</dbReference>
<dbReference type="InterPro" id="IPR050270">
    <property type="entry name" value="DegV_domain_contain"/>
</dbReference>
<organism evidence="2 3">
    <name type="scientific">Intestinibaculum porci</name>
    <dbReference type="NCBI Taxonomy" id="2487118"/>
    <lineage>
        <taxon>Bacteria</taxon>
        <taxon>Bacillati</taxon>
        <taxon>Bacillota</taxon>
        <taxon>Erysipelotrichia</taxon>
        <taxon>Erysipelotrichales</taxon>
        <taxon>Erysipelotrichaceae</taxon>
        <taxon>Intestinibaculum</taxon>
    </lineage>
</organism>
<dbReference type="SMART" id="SM01121">
    <property type="entry name" value="Dak1_2"/>
    <property type="match status" value="1"/>
</dbReference>
<dbReference type="Pfam" id="PF21645">
    <property type="entry name" value="FakA-like_M"/>
    <property type="match status" value="1"/>
</dbReference>
<protein>
    <submittedName>
        <fullName evidence="2">Kinase</fullName>
    </submittedName>
</protein>
<proteinExistence type="predicted"/>
<dbReference type="PROSITE" id="PS51480">
    <property type="entry name" value="DHAL"/>
    <property type="match status" value="1"/>
</dbReference>
<accession>A0A3G9JMA3</accession>